<proteinExistence type="predicted"/>
<name>A0A8J3D5J1_9BACT</name>
<sequence length="417" mass="46873">MRMKIKILLAFTAFLVVSPLISEAQKNDIFGFHLIQKRRSARIPFELHANLIIVPAVINNSDTLHFILDTGVSNTIVTDTAVAKYLNSEFVRTIRLDGVGSDSTLEAEVSIGNTLRVGYARINDHNLIVLKKDVLKLSELVGTPIHGLIGYDLFERFVITVDFQRRQLLVQLPGYFKYRRNYGAKIPLEIINKKPYINDISISELDEKQVVKLLLDTGAGHAVMLNTYATQIPLPDTTIDVQLGMGLSGKISGKLGRLDKLRIGNHNLSQVVTSFPDSASFGGKIDPTFDRQGNIGGELLRRFRVTINYPEKYMTMKPVKRALKEPFEHDMSGMDLRAKGGDYREYYVDRVMDDSPASRAGLLEGDRLMFINNAASKTLNMTEIYKLLQRKEGRSINLIVSRKGSLIFTTLVLKRVI</sequence>
<feature type="signal peptide" evidence="1">
    <location>
        <begin position="1"/>
        <end position="24"/>
    </location>
</feature>
<dbReference type="InterPro" id="IPR041489">
    <property type="entry name" value="PDZ_6"/>
</dbReference>
<evidence type="ECO:0000259" key="2">
    <source>
        <dbReference type="PROSITE" id="PS50106"/>
    </source>
</evidence>
<evidence type="ECO:0000313" key="3">
    <source>
        <dbReference type="EMBL" id="GHB56089.1"/>
    </source>
</evidence>
<dbReference type="Gene3D" id="2.30.42.10">
    <property type="match status" value="1"/>
</dbReference>
<dbReference type="Proteomes" id="UP000598271">
    <property type="component" value="Unassembled WGS sequence"/>
</dbReference>
<organism evidence="3 4">
    <name type="scientific">Persicitalea jodogahamensis</name>
    <dbReference type="NCBI Taxonomy" id="402147"/>
    <lineage>
        <taxon>Bacteria</taxon>
        <taxon>Pseudomonadati</taxon>
        <taxon>Bacteroidota</taxon>
        <taxon>Cytophagia</taxon>
        <taxon>Cytophagales</taxon>
        <taxon>Spirosomataceae</taxon>
        <taxon>Persicitalea</taxon>
    </lineage>
</organism>
<feature type="chain" id="PRO_5035144507" description="PDZ domain-containing protein" evidence="1">
    <location>
        <begin position="25"/>
        <end position="417"/>
    </location>
</feature>
<feature type="domain" description="PDZ" evidence="2">
    <location>
        <begin position="333"/>
        <end position="390"/>
    </location>
</feature>
<dbReference type="GO" id="GO:0006508">
    <property type="term" value="P:proteolysis"/>
    <property type="evidence" value="ECO:0007669"/>
    <property type="project" value="InterPro"/>
</dbReference>
<accession>A0A8J3D5J1</accession>
<evidence type="ECO:0000256" key="1">
    <source>
        <dbReference type="SAM" id="SignalP"/>
    </source>
</evidence>
<gene>
    <name evidence="3" type="ORF">GCM10007390_06710</name>
</gene>
<dbReference type="GO" id="GO:0004190">
    <property type="term" value="F:aspartic-type endopeptidase activity"/>
    <property type="evidence" value="ECO:0007669"/>
    <property type="project" value="InterPro"/>
</dbReference>
<dbReference type="InterPro" id="IPR001478">
    <property type="entry name" value="PDZ"/>
</dbReference>
<dbReference type="InterPro" id="IPR001969">
    <property type="entry name" value="Aspartic_peptidase_AS"/>
</dbReference>
<keyword evidence="1" id="KW-0732">Signal</keyword>
<dbReference type="SUPFAM" id="SSF50156">
    <property type="entry name" value="PDZ domain-like"/>
    <property type="match status" value="1"/>
</dbReference>
<dbReference type="SMART" id="SM00228">
    <property type="entry name" value="PDZ"/>
    <property type="match status" value="1"/>
</dbReference>
<dbReference type="Pfam" id="PF17820">
    <property type="entry name" value="PDZ_6"/>
    <property type="match status" value="1"/>
</dbReference>
<dbReference type="AlphaFoldDB" id="A0A8J3D5J1"/>
<dbReference type="Pfam" id="PF13650">
    <property type="entry name" value="Asp_protease_2"/>
    <property type="match status" value="2"/>
</dbReference>
<reference evidence="3 4" key="1">
    <citation type="journal article" date="2014" name="Int. J. Syst. Evol. Microbiol.">
        <title>Complete genome sequence of Corynebacterium casei LMG S-19264T (=DSM 44701T), isolated from a smear-ripened cheese.</title>
        <authorList>
            <consortium name="US DOE Joint Genome Institute (JGI-PGF)"/>
            <person name="Walter F."/>
            <person name="Albersmeier A."/>
            <person name="Kalinowski J."/>
            <person name="Ruckert C."/>
        </authorList>
    </citation>
    <scope>NUCLEOTIDE SEQUENCE [LARGE SCALE GENOMIC DNA]</scope>
    <source>
        <strain evidence="3 4">KCTC 12866</strain>
    </source>
</reference>
<dbReference type="PROSITE" id="PS50106">
    <property type="entry name" value="PDZ"/>
    <property type="match status" value="1"/>
</dbReference>
<protein>
    <recommendedName>
        <fullName evidence="2">PDZ domain-containing protein</fullName>
    </recommendedName>
</protein>
<keyword evidence="4" id="KW-1185">Reference proteome</keyword>
<dbReference type="EMBL" id="BMXF01000001">
    <property type="protein sequence ID" value="GHB56089.1"/>
    <property type="molecule type" value="Genomic_DNA"/>
</dbReference>
<dbReference type="InterPro" id="IPR021109">
    <property type="entry name" value="Peptidase_aspartic_dom_sf"/>
</dbReference>
<evidence type="ECO:0000313" key="4">
    <source>
        <dbReference type="Proteomes" id="UP000598271"/>
    </source>
</evidence>
<dbReference type="Gene3D" id="2.40.70.10">
    <property type="entry name" value="Acid Proteases"/>
    <property type="match status" value="2"/>
</dbReference>
<dbReference type="PROSITE" id="PS00141">
    <property type="entry name" value="ASP_PROTEASE"/>
    <property type="match status" value="1"/>
</dbReference>
<comment type="caution">
    <text evidence="3">The sequence shown here is derived from an EMBL/GenBank/DDBJ whole genome shotgun (WGS) entry which is preliminary data.</text>
</comment>
<dbReference type="InterPro" id="IPR036034">
    <property type="entry name" value="PDZ_sf"/>
</dbReference>